<evidence type="ECO:0000313" key="11">
    <source>
        <dbReference type="Proteomes" id="UP000001349"/>
    </source>
</evidence>
<dbReference type="InterPro" id="IPR035906">
    <property type="entry name" value="MetI-like_sf"/>
</dbReference>
<dbReference type="HOGENOM" id="CLU_016047_18_3_9"/>
<evidence type="ECO:0000256" key="6">
    <source>
        <dbReference type="ARBA" id="ARBA00022989"/>
    </source>
</evidence>
<dbReference type="SUPFAM" id="SSF161098">
    <property type="entry name" value="MetI-like"/>
    <property type="match status" value="1"/>
</dbReference>
<evidence type="ECO:0000256" key="3">
    <source>
        <dbReference type="ARBA" id="ARBA00022448"/>
    </source>
</evidence>
<comment type="subcellular location">
    <subcellularLocation>
        <location evidence="1 8">Cell membrane</location>
        <topology evidence="1 8">Multi-pass membrane protein</topology>
    </subcellularLocation>
</comment>
<keyword evidence="11" id="KW-1185">Reference proteome</keyword>
<organism evidence="10 11">
    <name type="scientific">Ruminiclostridium cellulolyticum (strain ATCC 35319 / DSM 5812 / JCM 6584 / H10)</name>
    <name type="common">Clostridium cellulolyticum</name>
    <dbReference type="NCBI Taxonomy" id="394503"/>
    <lineage>
        <taxon>Bacteria</taxon>
        <taxon>Bacillati</taxon>
        <taxon>Bacillota</taxon>
        <taxon>Clostridia</taxon>
        <taxon>Eubacteriales</taxon>
        <taxon>Oscillospiraceae</taxon>
        <taxon>Ruminiclostridium</taxon>
    </lineage>
</organism>
<feature type="transmembrane region" description="Helical" evidence="8">
    <location>
        <begin position="94"/>
        <end position="116"/>
    </location>
</feature>
<dbReference type="GO" id="GO:0055085">
    <property type="term" value="P:transmembrane transport"/>
    <property type="evidence" value="ECO:0007669"/>
    <property type="project" value="InterPro"/>
</dbReference>
<evidence type="ECO:0000256" key="4">
    <source>
        <dbReference type="ARBA" id="ARBA00022475"/>
    </source>
</evidence>
<dbReference type="InterPro" id="IPR000515">
    <property type="entry name" value="MetI-like"/>
</dbReference>
<proteinExistence type="inferred from homology"/>
<dbReference type="GO" id="GO:0005886">
    <property type="term" value="C:plasma membrane"/>
    <property type="evidence" value="ECO:0007669"/>
    <property type="project" value="UniProtKB-SubCell"/>
</dbReference>
<keyword evidence="6 8" id="KW-1133">Transmembrane helix</keyword>
<gene>
    <name evidence="10" type="ordered locus">Ccel_0890</name>
</gene>
<dbReference type="CDD" id="cd06261">
    <property type="entry name" value="TM_PBP2"/>
    <property type="match status" value="1"/>
</dbReference>
<dbReference type="PROSITE" id="PS50928">
    <property type="entry name" value="ABC_TM1"/>
    <property type="match status" value="1"/>
</dbReference>
<keyword evidence="4" id="KW-1003">Cell membrane</keyword>
<dbReference type="eggNOG" id="COG1176">
    <property type="taxonomic scope" value="Bacteria"/>
</dbReference>
<dbReference type="KEGG" id="cce:Ccel_0890"/>
<evidence type="ECO:0000259" key="9">
    <source>
        <dbReference type="PROSITE" id="PS50928"/>
    </source>
</evidence>
<evidence type="ECO:0000256" key="7">
    <source>
        <dbReference type="ARBA" id="ARBA00023136"/>
    </source>
</evidence>
<dbReference type="EMBL" id="CP001348">
    <property type="protein sequence ID" value="ACL75262.1"/>
    <property type="molecule type" value="Genomic_DNA"/>
</dbReference>
<dbReference type="PANTHER" id="PTHR42929:SF1">
    <property type="entry name" value="INNER MEMBRANE ABC TRANSPORTER PERMEASE PROTEIN YDCU-RELATED"/>
    <property type="match status" value="1"/>
</dbReference>
<dbReference type="Proteomes" id="UP000001349">
    <property type="component" value="Chromosome"/>
</dbReference>
<name>B8I8M9_RUMCH</name>
<dbReference type="RefSeq" id="WP_015924422.1">
    <property type="nucleotide sequence ID" value="NC_011898.1"/>
</dbReference>
<dbReference type="Gene3D" id="1.10.3720.10">
    <property type="entry name" value="MetI-like"/>
    <property type="match status" value="1"/>
</dbReference>
<evidence type="ECO:0000313" key="10">
    <source>
        <dbReference type="EMBL" id="ACL75262.1"/>
    </source>
</evidence>
<feature type="transmembrane region" description="Helical" evidence="8">
    <location>
        <begin position="238"/>
        <end position="260"/>
    </location>
</feature>
<evidence type="ECO:0000256" key="8">
    <source>
        <dbReference type="RuleBase" id="RU363032"/>
    </source>
</evidence>
<feature type="transmembrane region" description="Helical" evidence="8">
    <location>
        <begin position="12"/>
        <end position="32"/>
    </location>
</feature>
<dbReference type="OrthoDB" id="9807047at2"/>
<comment type="similarity">
    <text evidence="2">Belongs to the binding-protein-dependent transport system permease family. CysTW subfamily.</text>
</comment>
<evidence type="ECO:0000256" key="5">
    <source>
        <dbReference type="ARBA" id="ARBA00022692"/>
    </source>
</evidence>
<keyword evidence="7 8" id="KW-0472">Membrane</keyword>
<evidence type="ECO:0000256" key="1">
    <source>
        <dbReference type="ARBA" id="ARBA00004651"/>
    </source>
</evidence>
<dbReference type="PANTHER" id="PTHR42929">
    <property type="entry name" value="INNER MEMBRANE ABC TRANSPORTER PERMEASE PROTEIN YDCU-RELATED-RELATED"/>
    <property type="match status" value="1"/>
</dbReference>
<feature type="transmembrane region" description="Helical" evidence="8">
    <location>
        <begin position="136"/>
        <end position="160"/>
    </location>
</feature>
<protein>
    <submittedName>
        <fullName evidence="10">Binding-protein-dependent transport systems inner membrane component</fullName>
    </submittedName>
</protein>
<dbReference type="AlphaFoldDB" id="B8I8M9"/>
<keyword evidence="5 8" id="KW-0812">Transmembrane</keyword>
<sequence precursor="true">MKKKWLSYPYLVWMAIFIVIPSLLILFYAFTVKDDQGFRFSLENFYRFCNPIFFSVLFKSLWLALLSTFVCLIVGYPVALILSSKEYSKKTTMSLLFIIPMWMNFLLRTYAWLTLLEKNGIINSVLSFFHLPTINILYTNGAVILGMVYNFLPFMILPIYTVLMKIDNKLVEAAQDLGGNWLTVFKRVILPLSLPGVMSGLTMVFMPAVTTFVISKLLGGAQYTLIGNLIERQFLTVYDWNFGAAISIIMMIFILISIAIMSRFDEDKGGGAALW</sequence>
<dbReference type="STRING" id="394503.Ccel_0890"/>
<evidence type="ECO:0000256" key="2">
    <source>
        <dbReference type="ARBA" id="ARBA00007069"/>
    </source>
</evidence>
<feature type="transmembrane region" description="Helical" evidence="8">
    <location>
        <begin position="196"/>
        <end position="218"/>
    </location>
</feature>
<feature type="domain" description="ABC transmembrane type-1" evidence="9">
    <location>
        <begin position="57"/>
        <end position="261"/>
    </location>
</feature>
<keyword evidence="3 8" id="KW-0813">Transport</keyword>
<accession>B8I8M9</accession>
<dbReference type="Pfam" id="PF00528">
    <property type="entry name" value="BPD_transp_1"/>
    <property type="match status" value="1"/>
</dbReference>
<feature type="transmembrane region" description="Helical" evidence="8">
    <location>
        <begin position="52"/>
        <end position="82"/>
    </location>
</feature>
<reference evidence="10 11" key="1">
    <citation type="submission" date="2009-01" db="EMBL/GenBank/DDBJ databases">
        <title>Complete sequence of Clostridium cellulolyticum H10.</title>
        <authorList>
            <consortium name="US DOE Joint Genome Institute"/>
            <person name="Lucas S."/>
            <person name="Copeland A."/>
            <person name="Lapidus A."/>
            <person name="Glavina del Rio T."/>
            <person name="Dalin E."/>
            <person name="Tice H."/>
            <person name="Bruce D."/>
            <person name="Goodwin L."/>
            <person name="Pitluck S."/>
            <person name="Chertkov O."/>
            <person name="Saunders E."/>
            <person name="Brettin T."/>
            <person name="Detter J.C."/>
            <person name="Han C."/>
            <person name="Larimer F."/>
            <person name="Land M."/>
            <person name="Hauser L."/>
            <person name="Kyrpides N."/>
            <person name="Ivanova N."/>
            <person name="Zhou J."/>
            <person name="Richardson P."/>
        </authorList>
    </citation>
    <scope>NUCLEOTIDE SEQUENCE [LARGE SCALE GENOMIC DNA]</scope>
    <source>
        <strain evidence="11">ATCC 35319 / DSM 5812 / JCM 6584 / H10</strain>
    </source>
</reference>